<keyword evidence="5 12" id="KW-0235">DNA replication</keyword>
<dbReference type="InterPro" id="IPR003395">
    <property type="entry name" value="RecF/RecN/SMC_N"/>
</dbReference>
<feature type="domain" description="RecF/RecN/SMC N-terminal" evidence="14">
    <location>
        <begin position="7"/>
        <end position="385"/>
    </location>
</feature>
<evidence type="ECO:0000256" key="13">
    <source>
        <dbReference type="RuleBase" id="RU000578"/>
    </source>
</evidence>
<dbReference type="PROSITE" id="PS00618">
    <property type="entry name" value="RECF_2"/>
    <property type="match status" value="1"/>
</dbReference>
<accession>A0ABS7ML72</accession>
<dbReference type="NCBIfam" id="TIGR00611">
    <property type="entry name" value="recf"/>
    <property type="match status" value="1"/>
</dbReference>
<comment type="subcellular location">
    <subcellularLocation>
        <location evidence="1 12 13">Cytoplasm</location>
    </subcellularLocation>
</comment>
<keyword evidence="16" id="KW-1185">Reference proteome</keyword>
<gene>
    <name evidence="12 15" type="primary">recF</name>
    <name evidence="15" type="ORF">K6V98_05450</name>
</gene>
<keyword evidence="6 12" id="KW-0547">Nucleotide-binding</keyword>
<dbReference type="HAMAP" id="MF_00365">
    <property type="entry name" value="RecF"/>
    <property type="match status" value="1"/>
</dbReference>
<organism evidence="15 16">
    <name type="scientific">Collinsella ureilytica</name>
    <dbReference type="NCBI Taxonomy" id="2869515"/>
    <lineage>
        <taxon>Bacteria</taxon>
        <taxon>Bacillati</taxon>
        <taxon>Actinomycetota</taxon>
        <taxon>Coriobacteriia</taxon>
        <taxon>Coriobacteriales</taxon>
        <taxon>Coriobacteriaceae</taxon>
        <taxon>Collinsella</taxon>
    </lineage>
</organism>
<dbReference type="InterPro" id="IPR027417">
    <property type="entry name" value="P-loop_NTPase"/>
</dbReference>
<reference evidence="15 16" key="1">
    <citation type="submission" date="2021-08" db="EMBL/GenBank/DDBJ databases">
        <title>Collinsella faecalis sp. nov. isolated from swine faeces.</title>
        <authorList>
            <person name="Oh B.S."/>
            <person name="Lee J.H."/>
        </authorList>
    </citation>
    <scope>NUCLEOTIDE SEQUENCE [LARGE SCALE GENOMIC DNA]</scope>
    <source>
        <strain evidence="15 16">AGMB00827</strain>
    </source>
</reference>
<protein>
    <recommendedName>
        <fullName evidence="3 12">DNA replication and repair protein RecF</fullName>
    </recommendedName>
</protein>
<evidence type="ECO:0000256" key="6">
    <source>
        <dbReference type="ARBA" id="ARBA00022741"/>
    </source>
</evidence>
<evidence type="ECO:0000313" key="15">
    <source>
        <dbReference type="EMBL" id="MBY4797798.1"/>
    </source>
</evidence>
<keyword evidence="9 12" id="KW-0238">DNA-binding</keyword>
<dbReference type="SUPFAM" id="SSF52540">
    <property type="entry name" value="P-loop containing nucleoside triphosphate hydrolases"/>
    <property type="match status" value="1"/>
</dbReference>
<keyword evidence="10 12" id="KW-0234">DNA repair</keyword>
<evidence type="ECO:0000256" key="2">
    <source>
        <dbReference type="ARBA" id="ARBA00008016"/>
    </source>
</evidence>
<evidence type="ECO:0000259" key="14">
    <source>
        <dbReference type="Pfam" id="PF02463"/>
    </source>
</evidence>
<keyword evidence="4 12" id="KW-0963">Cytoplasm</keyword>
<name>A0ABS7ML72_9ACTN</name>
<evidence type="ECO:0000256" key="8">
    <source>
        <dbReference type="ARBA" id="ARBA00022840"/>
    </source>
</evidence>
<dbReference type="Gene3D" id="3.40.50.300">
    <property type="entry name" value="P-loop containing nucleotide triphosphate hydrolases"/>
    <property type="match status" value="1"/>
</dbReference>
<evidence type="ECO:0000256" key="9">
    <source>
        <dbReference type="ARBA" id="ARBA00023125"/>
    </source>
</evidence>
<evidence type="ECO:0000256" key="3">
    <source>
        <dbReference type="ARBA" id="ARBA00020170"/>
    </source>
</evidence>
<dbReference type="InterPro" id="IPR001238">
    <property type="entry name" value="DNA-binding_RecF"/>
</dbReference>
<evidence type="ECO:0000256" key="7">
    <source>
        <dbReference type="ARBA" id="ARBA00022763"/>
    </source>
</evidence>
<sequence>MSLIARTLALNLFRSYTAFDLALGRGTTILVGPNASGKTNLIEAIQLLTTGQSFRRPAPQDLIHVGDMRANIELRLEGEGRQIDMACEIEKARKRFTINTKAVRANGVHGILPSVLFCPDHLDMIKRSAHIRRDALDDFGSQLNGKYAELVSTYTKTLEQRNALLRDGLTDQSLRAAWDEALVSAGSQLMIHRARLLTRIAERMHEVHARFAPQERLSIQYAPSAPIVQHVHEYDELSGETDKDQVYEGLQDKEYLFNCLQLDSNTIELNQEEIKRGFLDALHTRQAEEDRRGLTLTGPHRDEILFQINDCDARSFASQGQQRTLVLAWKIAEVMVTKDILGHYPILLLDDVMSELDQTRRAAFMTLLDDGIQSVITTTNLGYFESDMVERAQVVKIHGTS</sequence>
<dbReference type="PANTHER" id="PTHR32182">
    <property type="entry name" value="DNA REPLICATION AND REPAIR PROTEIN RECF"/>
    <property type="match status" value="1"/>
</dbReference>
<evidence type="ECO:0000256" key="5">
    <source>
        <dbReference type="ARBA" id="ARBA00022705"/>
    </source>
</evidence>
<dbReference type="Pfam" id="PF02463">
    <property type="entry name" value="SMC_N"/>
    <property type="match status" value="1"/>
</dbReference>
<dbReference type="Gene3D" id="1.20.1050.90">
    <property type="entry name" value="RecF/RecN/SMC, N-terminal domain"/>
    <property type="match status" value="1"/>
</dbReference>
<evidence type="ECO:0000256" key="11">
    <source>
        <dbReference type="ARBA" id="ARBA00025401"/>
    </source>
</evidence>
<dbReference type="PANTHER" id="PTHR32182:SF0">
    <property type="entry name" value="DNA REPLICATION AND REPAIR PROTEIN RECF"/>
    <property type="match status" value="1"/>
</dbReference>
<evidence type="ECO:0000256" key="10">
    <source>
        <dbReference type="ARBA" id="ARBA00023204"/>
    </source>
</evidence>
<proteinExistence type="inferred from homology"/>
<comment type="caution">
    <text evidence="15">The sequence shown here is derived from an EMBL/GenBank/DDBJ whole genome shotgun (WGS) entry which is preliminary data.</text>
</comment>
<keyword evidence="12 13" id="KW-0742">SOS response</keyword>
<keyword evidence="8 12" id="KW-0067">ATP-binding</keyword>
<comment type="function">
    <text evidence="11 12 13">The RecF protein is involved in DNA metabolism; it is required for DNA replication and normal SOS inducibility. RecF binds preferentially to single-stranded, linear DNA. It also seems to bind ATP.</text>
</comment>
<feature type="binding site" evidence="12">
    <location>
        <begin position="32"/>
        <end position="39"/>
    </location>
    <ligand>
        <name>ATP</name>
        <dbReference type="ChEBI" id="CHEBI:30616"/>
    </ligand>
</feature>
<dbReference type="EMBL" id="JAIMFO010000006">
    <property type="protein sequence ID" value="MBY4797798.1"/>
    <property type="molecule type" value="Genomic_DNA"/>
</dbReference>
<comment type="similarity">
    <text evidence="2 12 13">Belongs to the RecF family.</text>
</comment>
<dbReference type="RefSeq" id="WP_222199509.1">
    <property type="nucleotide sequence ID" value="NZ_JAIMFO010000006.1"/>
</dbReference>
<keyword evidence="7 12" id="KW-0227">DNA damage</keyword>
<evidence type="ECO:0000256" key="1">
    <source>
        <dbReference type="ARBA" id="ARBA00004496"/>
    </source>
</evidence>
<dbReference type="Proteomes" id="UP000700908">
    <property type="component" value="Unassembled WGS sequence"/>
</dbReference>
<evidence type="ECO:0000313" key="16">
    <source>
        <dbReference type="Proteomes" id="UP000700908"/>
    </source>
</evidence>
<dbReference type="InterPro" id="IPR042174">
    <property type="entry name" value="RecF_2"/>
</dbReference>
<evidence type="ECO:0000256" key="4">
    <source>
        <dbReference type="ARBA" id="ARBA00022490"/>
    </source>
</evidence>
<dbReference type="InterPro" id="IPR018078">
    <property type="entry name" value="DNA-binding_RecF_CS"/>
</dbReference>
<evidence type="ECO:0000256" key="12">
    <source>
        <dbReference type="HAMAP-Rule" id="MF_00365"/>
    </source>
</evidence>